<evidence type="ECO:0000313" key="2">
    <source>
        <dbReference type="EMBL" id="TYK32588.1"/>
    </source>
</evidence>
<dbReference type="AlphaFoldDB" id="A0A5D3EIL6"/>
<dbReference type="RefSeq" id="WP_027325205.1">
    <property type="nucleotide sequence ID" value="NZ_CAMBON010000007.1"/>
</dbReference>
<dbReference type="PROSITE" id="PS51257">
    <property type="entry name" value="PROKAR_LIPOPROTEIN"/>
    <property type="match status" value="1"/>
</dbReference>
<dbReference type="Pfam" id="PF16377">
    <property type="entry name" value="DUF4987"/>
    <property type="match status" value="1"/>
</dbReference>
<dbReference type="Pfam" id="PF14135">
    <property type="entry name" value="DUF4302"/>
    <property type="match status" value="1"/>
</dbReference>
<evidence type="ECO:0000259" key="1">
    <source>
        <dbReference type="Pfam" id="PF16377"/>
    </source>
</evidence>
<name>A0A5D3EIL6_9BACE</name>
<dbReference type="InterPro" id="IPR025396">
    <property type="entry name" value="DUF4302"/>
</dbReference>
<dbReference type="Proteomes" id="UP000324383">
    <property type="component" value="Unassembled WGS sequence"/>
</dbReference>
<evidence type="ECO:0000313" key="3">
    <source>
        <dbReference type="Proteomes" id="UP000324383"/>
    </source>
</evidence>
<proteinExistence type="predicted"/>
<dbReference type="EMBL" id="VKLW01000027">
    <property type="protein sequence ID" value="TYK32588.1"/>
    <property type="molecule type" value="Genomic_DNA"/>
</dbReference>
<protein>
    <submittedName>
        <fullName evidence="2">DUF4302 domain-containing protein</fullName>
    </submittedName>
</protein>
<sequence>MKKSLYTITLFIWAACLLSSCKNEVEDYFDKTASERMEQEIVKYRELLIKPQHGWVMEYYPGGMDQTFGGYALTVSFTANGYAVFRSVLEDDVNNSVSSFYALNKDMGATLNFDTYNEIFHYFSNPDIGDGGGEGKGLLGDYEFILDSGTESEIIMTGKKHKSTIRMHALQEPATEYLRKAKARMNSYLIIPAVSGLKGTFAGEPAEAEFITSQSYILTQGEESTTFSFMFTDKGTKLYAPIELNGKKIENLSWDEQKRAFTTPDGQTNLALVYDPKGLREDQLLGNYVFHYGNDKQIDVSIKKTNSGGIIMEGLPFTVKLSYNARKGALELNAQQLRSNPDVRLAIWALKDGGSLTWEAGYGLVTEWNEKEGDEFTLKWVDNGYTWFRDGKRIYADSFILWEVGKGVYNGYGDSRFYDLFLTKK</sequence>
<reference evidence="2 3" key="1">
    <citation type="submission" date="2019-07" db="EMBL/GenBank/DDBJ databases">
        <title>Draft Genome Sequences of Bacteroides pyogenes Strains Isolated from the Uterus Holstein Dairy Cows with Metritis.</title>
        <authorList>
            <person name="Cunha F."/>
            <person name="Galvao K.N."/>
            <person name="Jeon S.J."/>
            <person name="Jeong K.C."/>
        </authorList>
    </citation>
    <scope>NUCLEOTIDE SEQUENCE [LARGE SCALE GENOMIC DNA]</scope>
    <source>
        <strain evidence="2 3">KG-31</strain>
    </source>
</reference>
<dbReference type="InterPro" id="IPR032271">
    <property type="entry name" value="DUF4987"/>
</dbReference>
<gene>
    <name evidence="2" type="ORF">FNJ60_11340</name>
</gene>
<comment type="caution">
    <text evidence="2">The sequence shown here is derived from an EMBL/GenBank/DDBJ whole genome shotgun (WGS) entry which is preliminary data.</text>
</comment>
<organism evidence="2 3">
    <name type="scientific">Bacteroides pyogenes</name>
    <dbReference type="NCBI Taxonomy" id="310300"/>
    <lineage>
        <taxon>Bacteria</taxon>
        <taxon>Pseudomonadati</taxon>
        <taxon>Bacteroidota</taxon>
        <taxon>Bacteroidia</taxon>
        <taxon>Bacteroidales</taxon>
        <taxon>Bacteroidaceae</taxon>
        <taxon>Bacteroides</taxon>
    </lineage>
</organism>
<keyword evidence="3" id="KW-1185">Reference proteome</keyword>
<accession>A0A5D3EIL6</accession>
<feature type="domain" description="DUF4987" evidence="1">
    <location>
        <begin position="282"/>
        <end position="402"/>
    </location>
</feature>